<reference evidence="2" key="1">
    <citation type="submission" date="2016-10" db="EMBL/GenBank/DDBJ databases">
        <authorList>
            <person name="Varghese N."/>
            <person name="Submissions S."/>
        </authorList>
    </citation>
    <scope>NUCLEOTIDE SEQUENCE [LARGE SCALE GENOMIC DNA]</scope>
    <source>
        <strain evidence="2">DSM 28463</strain>
    </source>
</reference>
<dbReference type="SUPFAM" id="SSF159709">
    <property type="entry name" value="PhnH-like"/>
    <property type="match status" value="1"/>
</dbReference>
<accession>A0A1I4ZE89</accession>
<dbReference type="STRING" id="1005928.SAMN04487859_103162"/>
<dbReference type="InterPro" id="IPR038058">
    <property type="entry name" value="PhnH-like_sp"/>
</dbReference>
<proteinExistence type="predicted"/>
<gene>
    <name evidence="1" type="ORF">SAMN04487859_103162</name>
</gene>
<organism evidence="1 2">
    <name type="scientific">Roseovarius lutimaris</name>
    <dbReference type="NCBI Taxonomy" id="1005928"/>
    <lineage>
        <taxon>Bacteria</taxon>
        <taxon>Pseudomonadati</taxon>
        <taxon>Pseudomonadota</taxon>
        <taxon>Alphaproteobacteria</taxon>
        <taxon>Rhodobacterales</taxon>
        <taxon>Roseobacteraceae</taxon>
        <taxon>Roseovarius</taxon>
    </lineage>
</organism>
<dbReference type="Gene3D" id="3.40.50.11310">
    <property type="entry name" value="Bacterial phosphonate metabolism protein PhnH"/>
    <property type="match status" value="1"/>
</dbReference>
<evidence type="ECO:0000313" key="1">
    <source>
        <dbReference type="EMBL" id="SFN48595.1"/>
    </source>
</evidence>
<dbReference type="RefSeq" id="WP_092834443.1">
    <property type="nucleotide sequence ID" value="NZ_FOVP01000003.1"/>
</dbReference>
<dbReference type="PIRSF" id="PIRSF020680">
    <property type="entry name" value="PhnH"/>
    <property type="match status" value="1"/>
</dbReference>
<dbReference type="NCBIfam" id="TIGR03292">
    <property type="entry name" value="PhnH_redo"/>
    <property type="match status" value="1"/>
</dbReference>
<dbReference type="Pfam" id="PF05845">
    <property type="entry name" value="PhnH"/>
    <property type="match status" value="1"/>
</dbReference>
<name>A0A1I4ZE89_9RHOB</name>
<sequence>MQAHILEGGFADQPIEASHAFRAVMTAMARPGEILAVNGAQPPAPLSPAAGAVVLTLCDPETPIFLAASHDTPQLREWIGFHTGAPFVAAQDAMFALGTWGALPLATFPRGTAQFPDRSATVIVECDALSNSGATLRGPGIKRETQLSLPEVAAFQDNAARFPLGLDFIFTSGAHLAALSRTTKVF</sequence>
<dbReference type="OrthoDB" id="9814509at2"/>
<evidence type="ECO:0000313" key="2">
    <source>
        <dbReference type="Proteomes" id="UP000198599"/>
    </source>
</evidence>
<protein>
    <submittedName>
        <fullName evidence="1">Alpha-D-ribose 1-methylphosphonate 5-triphosphate synthase subunit PhnH</fullName>
    </submittedName>
</protein>
<dbReference type="Proteomes" id="UP000198599">
    <property type="component" value="Unassembled WGS sequence"/>
</dbReference>
<dbReference type="EMBL" id="FOVP01000003">
    <property type="protein sequence ID" value="SFN48595.1"/>
    <property type="molecule type" value="Genomic_DNA"/>
</dbReference>
<dbReference type="InterPro" id="IPR008772">
    <property type="entry name" value="Phosphonate_metab_PhnH"/>
</dbReference>
<keyword evidence="2" id="KW-1185">Reference proteome</keyword>
<dbReference type="AlphaFoldDB" id="A0A1I4ZE89"/>
<dbReference type="GO" id="GO:0019634">
    <property type="term" value="P:organic phosphonate metabolic process"/>
    <property type="evidence" value="ECO:0007669"/>
    <property type="project" value="InterPro"/>
</dbReference>